<proteinExistence type="predicted"/>
<protein>
    <submittedName>
        <fullName evidence="2">Uncharacterized protein</fullName>
    </submittedName>
</protein>
<sequence length="256" mass="27960">MDQDRHMLMVKHNVGNQFRPNAVQNVRNQVVQNAVQNPAPAEGNGNGINDAYEETERVKENCISKNNLQLASTSGTQSDKASVYDSDGSAKVSEQKDTTHGTSTNTKFAKQSILGRPPSSSRPKLYVVTLLPNSKAIPKMDESHALSKPVTLNSMPTLTELKVVKNDNVISPGIFRINPFKASRVDNFVPNKHVKASIRTKSITVTQPHVITKKEVNSKTKGFSPKDVALLGPEDHSLGTTLRVIRSLLSLRVVAS</sequence>
<dbReference type="EMBL" id="BKCJ010005304">
    <property type="protein sequence ID" value="GEU65997.1"/>
    <property type="molecule type" value="Genomic_DNA"/>
</dbReference>
<gene>
    <name evidence="2" type="ORF">Tci_037975</name>
</gene>
<organism evidence="2">
    <name type="scientific">Tanacetum cinerariifolium</name>
    <name type="common">Dalmatian daisy</name>
    <name type="synonym">Chrysanthemum cinerariifolium</name>
    <dbReference type="NCBI Taxonomy" id="118510"/>
    <lineage>
        <taxon>Eukaryota</taxon>
        <taxon>Viridiplantae</taxon>
        <taxon>Streptophyta</taxon>
        <taxon>Embryophyta</taxon>
        <taxon>Tracheophyta</taxon>
        <taxon>Spermatophyta</taxon>
        <taxon>Magnoliopsida</taxon>
        <taxon>eudicotyledons</taxon>
        <taxon>Gunneridae</taxon>
        <taxon>Pentapetalae</taxon>
        <taxon>asterids</taxon>
        <taxon>campanulids</taxon>
        <taxon>Asterales</taxon>
        <taxon>Asteraceae</taxon>
        <taxon>Asteroideae</taxon>
        <taxon>Anthemideae</taxon>
        <taxon>Anthemidinae</taxon>
        <taxon>Tanacetum</taxon>
    </lineage>
</organism>
<reference evidence="2" key="1">
    <citation type="journal article" date="2019" name="Sci. Rep.">
        <title>Draft genome of Tanacetum cinerariifolium, the natural source of mosquito coil.</title>
        <authorList>
            <person name="Yamashiro T."/>
            <person name="Shiraishi A."/>
            <person name="Satake H."/>
            <person name="Nakayama K."/>
        </authorList>
    </citation>
    <scope>NUCLEOTIDE SEQUENCE</scope>
</reference>
<name>A0A6L2LYG2_TANCI</name>
<comment type="caution">
    <text evidence="2">The sequence shown here is derived from an EMBL/GenBank/DDBJ whole genome shotgun (WGS) entry which is preliminary data.</text>
</comment>
<evidence type="ECO:0000256" key="1">
    <source>
        <dbReference type="SAM" id="MobiDB-lite"/>
    </source>
</evidence>
<feature type="compositionally biased region" description="Polar residues" evidence="1">
    <location>
        <begin position="100"/>
        <end position="109"/>
    </location>
</feature>
<dbReference type="AlphaFoldDB" id="A0A6L2LYG2"/>
<evidence type="ECO:0000313" key="2">
    <source>
        <dbReference type="EMBL" id="GEU65997.1"/>
    </source>
</evidence>
<accession>A0A6L2LYG2</accession>
<feature type="region of interest" description="Disordered" evidence="1">
    <location>
        <begin position="72"/>
        <end position="120"/>
    </location>
</feature>